<feature type="region of interest" description="Disordered" evidence="1">
    <location>
        <begin position="1"/>
        <end position="21"/>
    </location>
</feature>
<dbReference type="AlphaFoldDB" id="A0A699X5B0"/>
<organism evidence="2">
    <name type="scientific">Tanacetum cinerariifolium</name>
    <name type="common">Dalmatian daisy</name>
    <name type="synonym">Chrysanthemum cinerariifolium</name>
    <dbReference type="NCBI Taxonomy" id="118510"/>
    <lineage>
        <taxon>Eukaryota</taxon>
        <taxon>Viridiplantae</taxon>
        <taxon>Streptophyta</taxon>
        <taxon>Embryophyta</taxon>
        <taxon>Tracheophyta</taxon>
        <taxon>Spermatophyta</taxon>
        <taxon>Magnoliopsida</taxon>
        <taxon>eudicotyledons</taxon>
        <taxon>Gunneridae</taxon>
        <taxon>Pentapetalae</taxon>
        <taxon>asterids</taxon>
        <taxon>campanulids</taxon>
        <taxon>Asterales</taxon>
        <taxon>Asteraceae</taxon>
        <taxon>Asteroideae</taxon>
        <taxon>Anthemideae</taxon>
        <taxon>Anthemidinae</taxon>
        <taxon>Tanacetum</taxon>
    </lineage>
</organism>
<gene>
    <name evidence="2" type="ORF">Tci_925057</name>
</gene>
<dbReference type="EMBL" id="BKCJ011790034">
    <property type="protein sequence ID" value="GFD53088.1"/>
    <property type="molecule type" value="Genomic_DNA"/>
</dbReference>
<name>A0A699X5B0_TANCI</name>
<evidence type="ECO:0000256" key="1">
    <source>
        <dbReference type="SAM" id="MobiDB-lite"/>
    </source>
</evidence>
<comment type="caution">
    <text evidence="2">The sequence shown here is derived from an EMBL/GenBank/DDBJ whole genome shotgun (WGS) entry which is preliminary data.</text>
</comment>
<feature type="non-terminal residue" evidence="2">
    <location>
        <position position="68"/>
    </location>
</feature>
<protein>
    <submittedName>
        <fullName evidence="2">Uncharacterized protein</fullName>
    </submittedName>
</protein>
<sequence>EDEDEDEEEEEHPALADFIPPPVHHTTARISILVQALHHFVSSPPLPASPTYPLGYRAAMIQLRAETP</sequence>
<proteinExistence type="predicted"/>
<accession>A0A699X5B0</accession>
<feature type="compositionally biased region" description="Acidic residues" evidence="1">
    <location>
        <begin position="1"/>
        <end position="11"/>
    </location>
</feature>
<feature type="non-terminal residue" evidence="2">
    <location>
        <position position="1"/>
    </location>
</feature>
<reference evidence="2" key="1">
    <citation type="journal article" date="2019" name="Sci. Rep.">
        <title>Draft genome of Tanacetum cinerariifolium, the natural source of mosquito coil.</title>
        <authorList>
            <person name="Yamashiro T."/>
            <person name="Shiraishi A."/>
            <person name="Satake H."/>
            <person name="Nakayama K."/>
        </authorList>
    </citation>
    <scope>NUCLEOTIDE SEQUENCE</scope>
</reference>
<evidence type="ECO:0000313" key="2">
    <source>
        <dbReference type="EMBL" id="GFD53088.1"/>
    </source>
</evidence>